<proteinExistence type="predicted"/>
<dbReference type="PANTHER" id="PTHR23325">
    <property type="entry name" value="SERUM RESPONSE FACTOR-BINDING"/>
    <property type="match status" value="1"/>
</dbReference>
<protein>
    <recommendedName>
        <fullName evidence="4">Serum response factor-binding protein 1</fullName>
    </recommendedName>
</protein>
<feature type="region of interest" description="Disordered" evidence="1">
    <location>
        <begin position="274"/>
        <end position="301"/>
    </location>
</feature>
<dbReference type="GO" id="GO:0030686">
    <property type="term" value="C:90S preribosome"/>
    <property type="evidence" value="ECO:0007669"/>
    <property type="project" value="TreeGrafter"/>
</dbReference>
<name>A0A8X6K2E8_TRICU</name>
<reference evidence="2" key="1">
    <citation type="submission" date="2020-07" db="EMBL/GenBank/DDBJ databases">
        <title>Multicomponent nature underlies the extraordinary mechanical properties of spider dragline silk.</title>
        <authorList>
            <person name="Kono N."/>
            <person name="Nakamura H."/>
            <person name="Mori M."/>
            <person name="Yoshida Y."/>
            <person name="Ohtoshi R."/>
            <person name="Malay A.D."/>
            <person name="Moran D.A.P."/>
            <person name="Tomita M."/>
            <person name="Numata K."/>
            <person name="Arakawa K."/>
        </authorList>
    </citation>
    <scope>NUCLEOTIDE SEQUENCE</scope>
</reference>
<sequence>MDERKIYDQVVSMRKWIKQAQIHVLNKCSKQAKILKNRKGSGMKLEKSKRKLERLLMEINILKKIKLDSICTKALSKEKDWKVLLTEKNLPLEERCFAMLAIHPSVQAAVEKFHSENEDLVPKIALLVKNWDDICLRFNVINKNLKDKKVTNQEKYKHKKIINKPNNVARIGNKHQVEHEQLLKSSLDPEEKILEDVENVQDIRSELRKISVLTLKEPQNLNEMPRKDVDPSCNLSSKNCTLVENDELKHSNSDYIFEGIVSEEELEVKKDNNVTNGHQNEKISKSFPNDNYHSEKDPESRIDRDLMNLQNAYKSKINLKNLHNVSPVKNLDNFSEDDVSEEELETDSEDVSEEELEVKEDNHETYSEDDVSEEELEVKKDNHETDGHQNKNISKNFLNDNYCSEKDPESRIDRDLINLQKINESKGNLTNLHNVSPVKKFKNLNTNYASFATKLNSENKVKAITQFNLDELEDLDEIPIENSNLDSDEEMVVGTGKQKKDPFFLHGDEVSDSDDGKDKIQKGRKQDTTFKKKSFDNFNGRESIHGRKFLRGGNKSFPKRQFEGEGNKSFHERKFEREGNKSFHERKFERGGNKSFHDRKFERGGGNKSFPERKFEKGGQRTSGFKSNFRENFQSEHPEKNSFKRILKSNNKFDQNKKFKPLTNDQSKGKFNSKIFNGNPKGKTFVQNLHKDSKATDFSSKPTFSNYYKKANIDDKPLHPSWEAKRKQKEAANAKFQGKRIVFED</sequence>
<feature type="region of interest" description="Disordered" evidence="1">
    <location>
        <begin position="655"/>
        <end position="679"/>
    </location>
</feature>
<dbReference type="EMBL" id="BMAO01019008">
    <property type="protein sequence ID" value="GFR27756.1"/>
    <property type="molecule type" value="Genomic_DNA"/>
</dbReference>
<evidence type="ECO:0000313" key="2">
    <source>
        <dbReference type="EMBL" id="GFR27756.1"/>
    </source>
</evidence>
<organism evidence="2 3">
    <name type="scientific">Trichonephila clavata</name>
    <name type="common">Joro spider</name>
    <name type="synonym">Nephila clavata</name>
    <dbReference type="NCBI Taxonomy" id="2740835"/>
    <lineage>
        <taxon>Eukaryota</taxon>
        <taxon>Metazoa</taxon>
        <taxon>Ecdysozoa</taxon>
        <taxon>Arthropoda</taxon>
        <taxon>Chelicerata</taxon>
        <taxon>Arachnida</taxon>
        <taxon>Araneae</taxon>
        <taxon>Araneomorphae</taxon>
        <taxon>Entelegynae</taxon>
        <taxon>Araneoidea</taxon>
        <taxon>Nephilidae</taxon>
        <taxon>Trichonephila</taxon>
    </lineage>
</organism>
<feature type="compositionally biased region" description="Basic and acidic residues" evidence="1">
    <location>
        <begin position="292"/>
        <end position="301"/>
    </location>
</feature>
<feature type="compositionally biased region" description="Acidic residues" evidence="1">
    <location>
        <begin position="334"/>
        <end position="358"/>
    </location>
</feature>
<feature type="compositionally biased region" description="Basic and acidic residues" evidence="1">
    <location>
        <begin position="560"/>
        <end position="619"/>
    </location>
</feature>
<feature type="region of interest" description="Disordered" evidence="1">
    <location>
        <begin position="503"/>
        <end position="525"/>
    </location>
</feature>
<gene>
    <name evidence="2" type="primary">NCL1_50926</name>
    <name evidence="2" type="ORF">TNCT_508221</name>
</gene>
<evidence type="ECO:0000256" key="1">
    <source>
        <dbReference type="SAM" id="MobiDB-lite"/>
    </source>
</evidence>
<evidence type="ECO:0008006" key="4">
    <source>
        <dbReference type="Google" id="ProtNLM"/>
    </source>
</evidence>
<accession>A0A8X6K2E8</accession>
<dbReference type="Proteomes" id="UP000887116">
    <property type="component" value="Unassembled WGS sequence"/>
</dbReference>
<keyword evidence="3" id="KW-1185">Reference proteome</keyword>
<feature type="compositionally biased region" description="Polar residues" evidence="1">
    <location>
        <begin position="663"/>
        <end position="676"/>
    </location>
</feature>
<dbReference type="GO" id="GO:0030490">
    <property type="term" value="P:maturation of SSU-rRNA"/>
    <property type="evidence" value="ECO:0007669"/>
    <property type="project" value="TreeGrafter"/>
</dbReference>
<dbReference type="PANTHER" id="PTHR23325:SF1">
    <property type="entry name" value="SERUM RESPONSE FACTOR-BINDING PROTEIN 1"/>
    <property type="match status" value="1"/>
</dbReference>
<dbReference type="OrthoDB" id="3364872at2759"/>
<evidence type="ECO:0000313" key="3">
    <source>
        <dbReference type="Proteomes" id="UP000887116"/>
    </source>
</evidence>
<dbReference type="AlphaFoldDB" id="A0A8X6K2E8"/>
<dbReference type="InterPro" id="IPR037393">
    <property type="entry name" value="Bud22/SRFB1"/>
</dbReference>
<feature type="region of interest" description="Disordered" evidence="1">
    <location>
        <begin position="543"/>
        <end position="627"/>
    </location>
</feature>
<feature type="region of interest" description="Disordered" evidence="1">
    <location>
        <begin position="328"/>
        <end position="374"/>
    </location>
</feature>
<dbReference type="GO" id="GO:0005634">
    <property type="term" value="C:nucleus"/>
    <property type="evidence" value="ECO:0007669"/>
    <property type="project" value="TreeGrafter"/>
</dbReference>
<comment type="caution">
    <text evidence="2">The sequence shown here is derived from an EMBL/GenBank/DDBJ whole genome shotgun (WGS) entry which is preliminary data.</text>
</comment>